<evidence type="ECO:0000313" key="2">
    <source>
        <dbReference type="EMBL" id="SFV28263.1"/>
    </source>
</evidence>
<accession>A0A1I7N0T1</accession>
<dbReference type="InterPro" id="IPR051908">
    <property type="entry name" value="Ribosomal_N-acetyltransferase"/>
</dbReference>
<reference evidence="3" key="1">
    <citation type="submission" date="2016-10" db="EMBL/GenBank/DDBJ databases">
        <authorList>
            <person name="Varghese N."/>
            <person name="Submissions S."/>
        </authorList>
    </citation>
    <scope>NUCLEOTIDE SEQUENCE [LARGE SCALE GENOMIC DNA]</scope>
    <source>
        <strain evidence="3">DSM 1565</strain>
    </source>
</reference>
<dbReference type="PANTHER" id="PTHR43441">
    <property type="entry name" value="RIBOSOMAL-PROTEIN-SERINE ACETYLTRANSFERASE"/>
    <property type="match status" value="1"/>
</dbReference>
<name>A0A1I7N0T1_9HYPH</name>
<dbReference type="GO" id="GO:1990189">
    <property type="term" value="F:protein N-terminal-serine acetyltransferase activity"/>
    <property type="evidence" value="ECO:0007669"/>
    <property type="project" value="TreeGrafter"/>
</dbReference>
<organism evidence="2 3">
    <name type="scientific">Hyphomicrobium facile</name>
    <dbReference type="NCBI Taxonomy" id="51670"/>
    <lineage>
        <taxon>Bacteria</taxon>
        <taxon>Pseudomonadati</taxon>
        <taxon>Pseudomonadota</taxon>
        <taxon>Alphaproteobacteria</taxon>
        <taxon>Hyphomicrobiales</taxon>
        <taxon>Hyphomicrobiaceae</taxon>
        <taxon>Hyphomicrobium</taxon>
    </lineage>
</organism>
<dbReference type="Proteomes" id="UP000199423">
    <property type="component" value="Unassembled WGS sequence"/>
</dbReference>
<dbReference type="AlphaFoldDB" id="A0A1I7N0T1"/>
<dbReference type="PROSITE" id="PS51186">
    <property type="entry name" value="GNAT"/>
    <property type="match status" value="1"/>
</dbReference>
<dbReference type="InterPro" id="IPR016181">
    <property type="entry name" value="Acyl_CoA_acyltransferase"/>
</dbReference>
<sequence length="232" mass="26361">MGHDLSCWTRRPRPARVVMDGRYTRLEPLDPARHGDALFEQSAARGAEERFRYLFEPPPATSADLRPWLDTMSQSQDPMFWAVVDKTSGRAAGRQALMRIEPAHGVIEIGSILWGPAIARTRVATEALYLFAAHVFEDLGYRRFEWKCHNDNEPSKRAAHRFGFTYEGLFRQHMVAKGANRDTAWFSMLDKEWPALKAAYEAWLAPENFDDAEQQRARLGAAAALEQGRTPA</sequence>
<dbReference type="Gene3D" id="3.40.630.30">
    <property type="match status" value="1"/>
</dbReference>
<dbReference type="RefSeq" id="WP_092864856.1">
    <property type="nucleotide sequence ID" value="NZ_FPCH01000001.1"/>
</dbReference>
<feature type="domain" description="N-acetyltransferase" evidence="1">
    <location>
        <begin position="24"/>
        <end position="182"/>
    </location>
</feature>
<dbReference type="OrthoDB" id="5295305at2"/>
<dbReference type="GO" id="GO:0008999">
    <property type="term" value="F:protein-N-terminal-alanine acetyltransferase activity"/>
    <property type="evidence" value="ECO:0007669"/>
    <property type="project" value="TreeGrafter"/>
</dbReference>
<dbReference type="FunFam" id="3.40.630.30:FF:000047">
    <property type="entry name" value="Acetyltransferase, GNAT family"/>
    <property type="match status" value="1"/>
</dbReference>
<protein>
    <submittedName>
        <fullName evidence="2">Protein N-acetyltransferase, RimJ/RimL family</fullName>
    </submittedName>
</protein>
<gene>
    <name evidence="2" type="ORF">SAMN04488557_0961</name>
</gene>
<dbReference type="EMBL" id="FPCH01000001">
    <property type="protein sequence ID" value="SFV28263.1"/>
    <property type="molecule type" value="Genomic_DNA"/>
</dbReference>
<proteinExistence type="predicted"/>
<evidence type="ECO:0000313" key="3">
    <source>
        <dbReference type="Proteomes" id="UP000199423"/>
    </source>
</evidence>
<keyword evidence="2" id="KW-0808">Transferase</keyword>
<dbReference type="STRING" id="51670.SAMN04488557_0961"/>
<evidence type="ECO:0000259" key="1">
    <source>
        <dbReference type="PROSITE" id="PS51186"/>
    </source>
</evidence>
<dbReference type="PANTHER" id="PTHR43441:SF2">
    <property type="entry name" value="FAMILY ACETYLTRANSFERASE, PUTATIVE (AFU_ORTHOLOGUE AFUA_7G00850)-RELATED"/>
    <property type="match status" value="1"/>
</dbReference>
<dbReference type="InterPro" id="IPR000182">
    <property type="entry name" value="GNAT_dom"/>
</dbReference>
<keyword evidence="3" id="KW-1185">Reference proteome</keyword>
<dbReference type="Pfam" id="PF13302">
    <property type="entry name" value="Acetyltransf_3"/>
    <property type="match status" value="1"/>
</dbReference>
<dbReference type="SUPFAM" id="SSF55729">
    <property type="entry name" value="Acyl-CoA N-acyltransferases (Nat)"/>
    <property type="match status" value="1"/>
</dbReference>